<dbReference type="AlphaFoldDB" id="X0WUQ2"/>
<dbReference type="EMBL" id="BARS01035246">
    <property type="protein sequence ID" value="GAG16441.1"/>
    <property type="molecule type" value="Genomic_DNA"/>
</dbReference>
<evidence type="ECO:0000259" key="3">
    <source>
        <dbReference type="Pfam" id="PF00296"/>
    </source>
</evidence>
<protein>
    <recommendedName>
        <fullName evidence="3">Luciferase-like domain-containing protein</fullName>
    </recommendedName>
</protein>
<evidence type="ECO:0000256" key="1">
    <source>
        <dbReference type="ARBA" id="ARBA00023002"/>
    </source>
</evidence>
<proteinExistence type="predicted"/>
<keyword evidence="2" id="KW-0503">Monooxygenase</keyword>
<name>X0WUQ2_9ZZZZ</name>
<reference evidence="4" key="1">
    <citation type="journal article" date="2014" name="Front. Microbiol.">
        <title>High frequency of phylogenetically diverse reductive dehalogenase-homologous genes in deep subseafloor sedimentary metagenomes.</title>
        <authorList>
            <person name="Kawai M."/>
            <person name="Futagami T."/>
            <person name="Toyoda A."/>
            <person name="Takaki Y."/>
            <person name="Nishi S."/>
            <person name="Hori S."/>
            <person name="Arai W."/>
            <person name="Tsubouchi T."/>
            <person name="Morono Y."/>
            <person name="Uchiyama I."/>
            <person name="Ito T."/>
            <person name="Fujiyama A."/>
            <person name="Inagaki F."/>
            <person name="Takami H."/>
        </authorList>
    </citation>
    <scope>NUCLEOTIDE SEQUENCE</scope>
    <source>
        <strain evidence="4">Expedition CK06-06</strain>
    </source>
</reference>
<dbReference type="GO" id="GO:0005829">
    <property type="term" value="C:cytosol"/>
    <property type="evidence" value="ECO:0007669"/>
    <property type="project" value="TreeGrafter"/>
</dbReference>
<dbReference type="PANTHER" id="PTHR30137">
    <property type="entry name" value="LUCIFERASE-LIKE MONOOXYGENASE"/>
    <property type="match status" value="1"/>
</dbReference>
<dbReference type="PANTHER" id="PTHR30137:SF8">
    <property type="entry name" value="BLR5498 PROTEIN"/>
    <property type="match status" value="1"/>
</dbReference>
<dbReference type="Pfam" id="PF00296">
    <property type="entry name" value="Bac_luciferase"/>
    <property type="match status" value="1"/>
</dbReference>
<evidence type="ECO:0000256" key="2">
    <source>
        <dbReference type="ARBA" id="ARBA00023033"/>
    </source>
</evidence>
<dbReference type="GO" id="GO:0016705">
    <property type="term" value="F:oxidoreductase activity, acting on paired donors, with incorporation or reduction of molecular oxygen"/>
    <property type="evidence" value="ECO:0007669"/>
    <property type="project" value="InterPro"/>
</dbReference>
<evidence type="ECO:0000313" key="4">
    <source>
        <dbReference type="EMBL" id="GAG16441.1"/>
    </source>
</evidence>
<dbReference type="InterPro" id="IPR011251">
    <property type="entry name" value="Luciferase-like_dom"/>
</dbReference>
<gene>
    <name evidence="4" type="ORF">S01H1_54331</name>
</gene>
<dbReference type="InterPro" id="IPR036661">
    <property type="entry name" value="Luciferase-like_sf"/>
</dbReference>
<dbReference type="Gene3D" id="3.20.20.30">
    <property type="entry name" value="Luciferase-like domain"/>
    <property type="match status" value="1"/>
</dbReference>
<sequence>MYDPVKLAEDMVVLDHLSGGRVSYTIGLGYRDVEYEMFGVDRTRRGSLMDERLDVLRRALAGERFEWHGRTVAVTPEPFTPGGPPLAYGGGSVAAARRAARHGLAFIPQHGDPALADAYDREAEAAGNPPGLTLAPPPGAPTSVFVADDVDRAWDQLGPHLLHDARVYVEWMGPGAESASISRADTVAELRDEAGSYRIVTPAEAVELVAACGLLSTQPLCGGIPPDLAWESLHLIGSEVLPALP</sequence>
<accession>X0WUQ2</accession>
<dbReference type="InterPro" id="IPR050766">
    <property type="entry name" value="Bact_Lucif_Oxidored"/>
</dbReference>
<comment type="caution">
    <text evidence="4">The sequence shown here is derived from an EMBL/GenBank/DDBJ whole genome shotgun (WGS) entry which is preliminary data.</text>
</comment>
<organism evidence="4">
    <name type="scientific">marine sediment metagenome</name>
    <dbReference type="NCBI Taxonomy" id="412755"/>
    <lineage>
        <taxon>unclassified sequences</taxon>
        <taxon>metagenomes</taxon>
        <taxon>ecological metagenomes</taxon>
    </lineage>
</organism>
<feature type="domain" description="Luciferase-like" evidence="3">
    <location>
        <begin position="2"/>
        <end position="179"/>
    </location>
</feature>
<keyword evidence="1" id="KW-0560">Oxidoreductase</keyword>
<dbReference type="GO" id="GO:0004497">
    <property type="term" value="F:monooxygenase activity"/>
    <property type="evidence" value="ECO:0007669"/>
    <property type="project" value="UniProtKB-KW"/>
</dbReference>
<dbReference type="SUPFAM" id="SSF51679">
    <property type="entry name" value="Bacterial luciferase-like"/>
    <property type="match status" value="1"/>
</dbReference>